<dbReference type="Proteomes" id="UP000441330">
    <property type="component" value="Unassembled WGS sequence"/>
</dbReference>
<accession>A0A7X2X577</accession>
<feature type="region of interest" description="Disordered" evidence="2">
    <location>
        <begin position="196"/>
        <end position="218"/>
    </location>
</feature>
<feature type="compositionally biased region" description="Polar residues" evidence="2">
    <location>
        <begin position="105"/>
        <end position="116"/>
    </location>
</feature>
<evidence type="ECO:0000256" key="1">
    <source>
        <dbReference type="ARBA" id="ARBA00022729"/>
    </source>
</evidence>
<dbReference type="EMBL" id="WMZJ01000005">
    <property type="protein sequence ID" value="MTS54779.1"/>
    <property type="molecule type" value="Genomic_DNA"/>
</dbReference>
<gene>
    <name evidence="4" type="ORF">GMC94_07885</name>
</gene>
<dbReference type="InterPro" id="IPR037873">
    <property type="entry name" value="BamE-like"/>
</dbReference>
<feature type="transmembrane region" description="Helical" evidence="3">
    <location>
        <begin position="172"/>
        <end position="193"/>
    </location>
</feature>
<evidence type="ECO:0000313" key="5">
    <source>
        <dbReference type="Proteomes" id="UP000441330"/>
    </source>
</evidence>
<feature type="region of interest" description="Disordered" evidence="2">
    <location>
        <begin position="1"/>
        <end position="168"/>
    </location>
</feature>
<dbReference type="AlphaFoldDB" id="A0A7X2X577"/>
<feature type="compositionally biased region" description="Basic and acidic residues" evidence="2">
    <location>
        <begin position="53"/>
        <end position="78"/>
    </location>
</feature>
<evidence type="ECO:0000256" key="3">
    <source>
        <dbReference type="SAM" id="Phobius"/>
    </source>
</evidence>
<dbReference type="Gene3D" id="3.30.1450.10">
    <property type="match status" value="1"/>
</dbReference>
<evidence type="ECO:0000256" key="2">
    <source>
        <dbReference type="SAM" id="MobiDB-lite"/>
    </source>
</evidence>
<keyword evidence="3" id="KW-0812">Transmembrane</keyword>
<organism evidence="4 5">
    <name type="scientific">Streptococcus parasanguinis</name>
    <dbReference type="NCBI Taxonomy" id="1318"/>
    <lineage>
        <taxon>Bacteria</taxon>
        <taxon>Bacillati</taxon>
        <taxon>Bacillota</taxon>
        <taxon>Bacilli</taxon>
        <taxon>Lactobacillales</taxon>
        <taxon>Streptococcaceae</taxon>
        <taxon>Streptococcus</taxon>
    </lineage>
</organism>
<comment type="caution">
    <text evidence="4">The sequence shown here is derived from an EMBL/GenBank/DDBJ whole genome shotgun (WGS) entry which is preliminary data.</text>
</comment>
<keyword evidence="3" id="KW-1133">Transmembrane helix</keyword>
<sequence length="413" mass="44433">MGNKDWSHLRNEHQSRFSKGQPKEAPLEKGSPEKLEDTLAKEPEVVEVPAFQEEVKQEEERKDEPAIGVKEESYDPKEGSFATPEDESAQVVLATPLTEEARSETPAQDTIGQSPSAEKKVEHQGGSRLISEADLASIGGSRHSEPRQTVLDSQSDRAKTYSPSSNSGGSSLAAFFGLLAMLGLFAYLASGGIHSEEAPSSTTSEYGSPGRSYGTRKETLKSGNSTLIAPEGEFQFQVTYEKAISLIPGLSEGDQGRTSSTYLSPQDVVAVLGKASSGEETYQEGSVGPFMTSLDYEAEGSPSSVSVLLSNMISSRLSSLNFENLNSERLANKNGSLNREDFANIKIGTSYADLVNTVGIPSRVSWSSMMGSESFLIFYYKLSDSHSVIIHFGSNRTISEMTGLEDSATSTSP</sequence>
<feature type="compositionally biased region" description="Basic and acidic residues" evidence="2">
    <location>
        <begin position="1"/>
        <end position="44"/>
    </location>
</feature>
<proteinExistence type="predicted"/>
<name>A0A7X2X577_STRPA</name>
<keyword evidence="1" id="KW-0732">Signal</keyword>
<dbReference type="RefSeq" id="WP_129824666.1">
    <property type="nucleotide sequence ID" value="NZ_RCYS01000005.1"/>
</dbReference>
<keyword evidence="3" id="KW-0472">Membrane</keyword>
<evidence type="ECO:0000313" key="4">
    <source>
        <dbReference type="EMBL" id="MTS54779.1"/>
    </source>
</evidence>
<reference evidence="4 5" key="1">
    <citation type="journal article" date="2019" name="Nat. Med.">
        <title>A library of human gut bacterial isolates paired with longitudinal multiomics data enables mechanistic microbiome research.</title>
        <authorList>
            <person name="Poyet M."/>
            <person name="Groussin M."/>
            <person name="Gibbons S.M."/>
            <person name="Avila-Pacheco J."/>
            <person name="Jiang X."/>
            <person name="Kearney S.M."/>
            <person name="Perrotta A.R."/>
            <person name="Berdy B."/>
            <person name="Zhao S."/>
            <person name="Lieberman T.D."/>
            <person name="Swanson P.K."/>
            <person name="Smith M."/>
            <person name="Roesemann S."/>
            <person name="Alexander J.E."/>
            <person name="Rich S.A."/>
            <person name="Livny J."/>
            <person name="Vlamakis H."/>
            <person name="Clish C."/>
            <person name="Bullock K."/>
            <person name="Deik A."/>
            <person name="Scott J."/>
            <person name="Pierce K.A."/>
            <person name="Xavier R.J."/>
            <person name="Alm E.J."/>
        </authorList>
    </citation>
    <scope>NUCLEOTIDE SEQUENCE [LARGE SCALE GENOMIC DNA]</scope>
    <source>
        <strain evidence="4 5">BIOML-A1</strain>
    </source>
</reference>
<protein>
    <submittedName>
        <fullName evidence="4">Uncharacterized protein</fullName>
    </submittedName>
</protein>